<dbReference type="GO" id="GO:0046872">
    <property type="term" value="F:metal ion binding"/>
    <property type="evidence" value="ECO:0007669"/>
    <property type="project" value="InterPro"/>
</dbReference>
<name>A0A419SKS2_9BACL</name>
<protein>
    <recommendedName>
        <fullName evidence="2">ATP-grasp domain-containing protein</fullName>
    </recommendedName>
</protein>
<keyword evidence="1" id="KW-0547">Nucleotide-binding</keyword>
<dbReference type="SUPFAM" id="SSF56059">
    <property type="entry name" value="Glutathione synthetase ATP-binding domain-like"/>
    <property type="match status" value="1"/>
</dbReference>
<dbReference type="OrthoDB" id="7869153at2"/>
<proteinExistence type="predicted"/>
<organism evidence="3 4">
    <name type="scientific">Ammoniphilus oxalaticus</name>
    <dbReference type="NCBI Taxonomy" id="66863"/>
    <lineage>
        <taxon>Bacteria</taxon>
        <taxon>Bacillati</taxon>
        <taxon>Bacillota</taxon>
        <taxon>Bacilli</taxon>
        <taxon>Bacillales</taxon>
        <taxon>Paenibacillaceae</taxon>
        <taxon>Aneurinibacillus group</taxon>
        <taxon>Ammoniphilus</taxon>
    </lineage>
</organism>
<reference evidence="3 4" key="1">
    <citation type="submission" date="2016-08" db="EMBL/GenBank/DDBJ databases">
        <title>Novel Firmicute Genomes.</title>
        <authorList>
            <person name="Poppleton D.I."/>
            <person name="Gribaldo S."/>
        </authorList>
    </citation>
    <scope>NUCLEOTIDE SEQUENCE [LARGE SCALE GENOMIC DNA]</scope>
    <source>
        <strain evidence="3 4">RAOx-1</strain>
    </source>
</reference>
<sequence>MGTKVQLVAKQLESHSMVIPPGLAKALGMDASTAQVRLHFGVSSQKMNIRVSSQLRQGEIHISTDSVDRLAIPLQPRYELRRNENGIYLGPFIGFLLTHPSKNVEQYLPYLNDYLPLYDQVGGAIVAFALGDVDRQTDRLRGFVYDPDKKGWESGVYGVPSSLFIKTAMLSPRDLRYFETKMGKTVFNNFNLNKWEMDQVLSQTGLKKHLPKSKLYKQVEDLQSLLKSKQPVYLKPINGSRGYAVARISKNKKGISMRFRSDQKNEKLVFKTFDDLHKFLRRSIRPKTFMIQRAVDLLVEGGRIIDFRMIMVKDERGKWEDVGLVSRFGPTNSVVSNISAGGTAELGEQTLQRLFNLSADELIEWRKRLSRIAHQVGRCLDKSGLHCGNMGVDFGIDKKGRIWILEIQHNNPDHTLALDASAFELYEQILRKHLLYLKGLAGFSARERAEDG</sequence>
<dbReference type="PROSITE" id="PS50975">
    <property type="entry name" value="ATP_GRASP"/>
    <property type="match status" value="1"/>
</dbReference>
<dbReference type="InterPro" id="IPR011761">
    <property type="entry name" value="ATP-grasp"/>
</dbReference>
<dbReference type="AlphaFoldDB" id="A0A419SKS2"/>
<feature type="domain" description="ATP-grasp" evidence="2">
    <location>
        <begin position="203"/>
        <end position="434"/>
    </location>
</feature>
<dbReference type="Proteomes" id="UP000284219">
    <property type="component" value="Unassembled WGS sequence"/>
</dbReference>
<evidence type="ECO:0000313" key="3">
    <source>
        <dbReference type="EMBL" id="RKD24585.1"/>
    </source>
</evidence>
<keyword evidence="4" id="KW-1185">Reference proteome</keyword>
<evidence type="ECO:0000259" key="2">
    <source>
        <dbReference type="PROSITE" id="PS50975"/>
    </source>
</evidence>
<dbReference type="EMBL" id="MCHY01000008">
    <property type="protein sequence ID" value="RKD24585.1"/>
    <property type="molecule type" value="Genomic_DNA"/>
</dbReference>
<evidence type="ECO:0000313" key="4">
    <source>
        <dbReference type="Proteomes" id="UP000284219"/>
    </source>
</evidence>
<dbReference type="Pfam" id="PF14398">
    <property type="entry name" value="ATPgrasp_YheCD"/>
    <property type="match status" value="1"/>
</dbReference>
<comment type="caution">
    <text evidence="3">The sequence shown here is derived from an EMBL/GenBank/DDBJ whole genome shotgun (WGS) entry which is preliminary data.</text>
</comment>
<accession>A0A419SKS2</accession>
<evidence type="ECO:0000256" key="1">
    <source>
        <dbReference type="PROSITE-ProRule" id="PRU00409"/>
    </source>
</evidence>
<dbReference type="InterPro" id="IPR026838">
    <property type="entry name" value="YheC/D"/>
</dbReference>
<dbReference type="RefSeq" id="WP_120189879.1">
    <property type="nucleotide sequence ID" value="NZ_MCHY01000008.1"/>
</dbReference>
<keyword evidence="1" id="KW-0067">ATP-binding</keyword>
<dbReference type="GO" id="GO:0005524">
    <property type="term" value="F:ATP binding"/>
    <property type="evidence" value="ECO:0007669"/>
    <property type="project" value="UniProtKB-UniRule"/>
</dbReference>
<dbReference type="Gene3D" id="3.30.470.20">
    <property type="entry name" value="ATP-grasp fold, B domain"/>
    <property type="match status" value="1"/>
</dbReference>
<gene>
    <name evidence="3" type="ORF">BEP19_09415</name>
</gene>